<protein>
    <submittedName>
        <fullName evidence="2">Uncharacterized protein</fullName>
    </submittedName>
</protein>
<name>A0A0L0F9H9_9EUKA</name>
<feature type="region of interest" description="Disordered" evidence="1">
    <location>
        <begin position="1"/>
        <end position="139"/>
    </location>
</feature>
<evidence type="ECO:0000256" key="1">
    <source>
        <dbReference type="SAM" id="MobiDB-lite"/>
    </source>
</evidence>
<evidence type="ECO:0000313" key="3">
    <source>
        <dbReference type="Proteomes" id="UP000054560"/>
    </source>
</evidence>
<dbReference type="GeneID" id="25914754"/>
<gene>
    <name evidence="2" type="ORF">SARC_14250</name>
</gene>
<dbReference type="Proteomes" id="UP000054560">
    <property type="component" value="Unassembled WGS sequence"/>
</dbReference>
<keyword evidence="3" id="KW-1185">Reference proteome</keyword>
<dbReference type="RefSeq" id="XP_014147093.1">
    <property type="nucleotide sequence ID" value="XM_014291618.1"/>
</dbReference>
<organism evidence="2 3">
    <name type="scientific">Sphaeroforma arctica JP610</name>
    <dbReference type="NCBI Taxonomy" id="667725"/>
    <lineage>
        <taxon>Eukaryota</taxon>
        <taxon>Ichthyosporea</taxon>
        <taxon>Ichthyophonida</taxon>
        <taxon>Sphaeroforma</taxon>
    </lineage>
</organism>
<evidence type="ECO:0000313" key="2">
    <source>
        <dbReference type="EMBL" id="KNC73191.1"/>
    </source>
</evidence>
<feature type="compositionally biased region" description="Basic and acidic residues" evidence="1">
    <location>
        <begin position="20"/>
        <end position="38"/>
    </location>
</feature>
<feature type="compositionally biased region" description="Basic and acidic residues" evidence="1">
    <location>
        <begin position="105"/>
        <end position="139"/>
    </location>
</feature>
<sequence length="139" mass="14788">MVAQNESFLGEPGTTPLLRSEVKTRHSSGEVTTARDRAAVFLAEQRGVDMHTPSDGGRSVTSDTSAVPEPATLSKPVGHPDSNATQPDSGTAGAATGGGKVPQTDAEKTQWAKSQQDEAVRQQAREEARRVMAEEARRY</sequence>
<proteinExistence type="predicted"/>
<accession>A0A0L0F9H9</accession>
<dbReference type="AlphaFoldDB" id="A0A0L0F9H9"/>
<reference evidence="2 3" key="1">
    <citation type="submission" date="2011-02" db="EMBL/GenBank/DDBJ databases">
        <title>The Genome Sequence of Sphaeroforma arctica JP610.</title>
        <authorList>
            <consortium name="The Broad Institute Genome Sequencing Platform"/>
            <person name="Russ C."/>
            <person name="Cuomo C."/>
            <person name="Young S.K."/>
            <person name="Zeng Q."/>
            <person name="Gargeya S."/>
            <person name="Alvarado L."/>
            <person name="Berlin A."/>
            <person name="Chapman S.B."/>
            <person name="Chen Z."/>
            <person name="Freedman E."/>
            <person name="Gellesch M."/>
            <person name="Goldberg J."/>
            <person name="Griggs A."/>
            <person name="Gujja S."/>
            <person name="Heilman E."/>
            <person name="Heiman D."/>
            <person name="Howarth C."/>
            <person name="Mehta T."/>
            <person name="Neiman D."/>
            <person name="Pearson M."/>
            <person name="Roberts A."/>
            <person name="Saif S."/>
            <person name="Shea T."/>
            <person name="Shenoy N."/>
            <person name="Sisk P."/>
            <person name="Stolte C."/>
            <person name="Sykes S."/>
            <person name="White J."/>
            <person name="Yandava C."/>
            <person name="Burger G."/>
            <person name="Gray M.W."/>
            <person name="Holland P.W.H."/>
            <person name="King N."/>
            <person name="Lang F.B.F."/>
            <person name="Roger A.J."/>
            <person name="Ruiz-Trillo I."/>
            <person name="Haas B."/>
            <person name="Nusbaum C."/>
            <person name="Birren B."/>
        </authorList>
    </citation>
    <scope>NUCLEOTIDE SEQUENCE [LARGE SCALE GENOMIC DNA]</scope>
    <source>
        <strain evidence="2 3">JP610</strain>
    </source>
</reference>
<dbReference type="EMBL" id="KQ245947">
    <property type="protein sequence ID" value="KNC73191.1"/>
    <property type="molecule type" value="Genomic_DNA"/>
</dbReference>